<feature type="transmembrane region" description="Helical" evidence="5">
    <location>
        <begin position="61"/>
        <end position="83"/>
    </location>
</feature>
<keyword evidence="4 5" id="KW-0472">Membrane</keyword>
<sequence length="253" mass="28853">MISGAISSDQSIWKRIGQFIYLILAISGILLDRITPLRVLLWTLIAANILFLWFFKDWVTLEAVILFFVAMFVIRYAMLFGSFGQKGLAPWLIHRFGEKQGYAYYENLTAFLFFYRGTSFNLLVEYTADSLLIPLWLEPWATGLALVGMIGASIINLWATAIVGIDVYYYKDMFLGRAVGKFEVRGPFRYFSNPMYGIGQCNAYGAALYYGSVWGLLGTLLNQVLMYVFYFRFEKPHIKRLFAGSDASLPANL</sequence>
<feature type="transmembrane region" description="Helical" evidence="5">
    <location>
        <begin position="213"/>
        <end position="231"/>
    </location>
</feature>
<evidence type="ECO:0000313" key="6">
    <source>
        <dbReference type="EMBL" id="RIV25160.1"/>
    </source>
</evidence>
<reference evidence="6 7" key="1">
    <citation type="submission" date="2018-08" db="EMBL/GenBank/DDBJ databases">
        <title>Fibrisoma montanum sp. nov., isolated from Danxia mountain soil.</title>
        <authorList>
            <person name="Huang Y."/>
        </authorList>
    </citation>
    <scope>NUCLEOTIDE SEQUENCE [LARGE SCALE GENOMIC DNA]</scope>
    <source>
        <strain evidence="6 7">HYT19</strain>
    </source>
</reference>
<evidence type="ECO:0000313" key="7">
    <source>
        <dbReference type="Proteomes" id="UP000283523"/>
    </source>
</evidence>
<evidence type="ECO:0000256" key="1">
    <source>
        <dbReference type="ARBA" id="ARBA00004127"/>
    </source>
</evidence>
<feature type="transmembrane region" description="Helical" evidence="5">
    <location>
        <begin position="12"/>
        <end position="32"/>
    </location>
</feature>
<feature type="transmembrane region" description="Helical" evidence="5">
    <location>
        <begin position="144"/>
        <end position="169"/>
    </location>
</feature>
<comment type="caution">
    <text evidence="6">The sequence shown here is derived from an EMBL/GenBank/DDBJ whole genome shotgun (WGS) entry which is preliminary data.</text>
</comment>
<evidence type="ECO:0008006" key="8">
    <source>
        <dbReference type="Google" id="ProtNLM"/>
    </source>
</evidence>
<keyword evidence="3 5" id="KW-1133">Transmembrane helix</keyword>
<evidence type="ECO:0000256" key="2">
    <source>
        <dbReference type="ARBA" id="ARBA00022692"/>
    </source>
</evidence>
<dbReference type="InterPro" id="IPR007318">
    <property type="entry name" value="Phopholipid_MeTrfase"/>
</dbReference>
<dbReference type="Pfam" id="PF04191">
    <property type="entry name" value="PEMT"/>
    <property type="match status" value="1"/>
</dbReference>
<dbReference type="AlphaFoldDB" id="A0A418MEC5"/>
<feature type="transmembrane region" description="Helical" evidence="5">
    <location>
        <begin position="39"/>
        <end position="55"/>
    </location>
</feature>
<dbReference type="GO" id="GO:0012505">
    <property type="term" value="C:endomembrane system"/>
    <property type="evidence" value="ECO:0007669"/>
    <property type="project" value="UniProtKB-SubCell"/>
</dbReference>
<keyword evidence="2 5" id="KW-0812">Transmembrane</keyword>
<name>A0A418MEC5_9BACT</name>
<feature type="transmembrane region" description="Helical" evidence="5">
    <location>
        <begin position="104"/>
        <end position="124"/>
    </location>
</feature>
<comment type="subcellular location">
    <subcellularLocation>
        <location evidence="1">Endomembrane system</location>
        <topology evidence="1">Multi-pass membrane protein</topology>
    </subcellularLocation>
</comment>
<evidence type="ECO:0000256" key="4">
    <source>
        <dbReference type="ARBA" id="ARBA00023136"/>
    </source>
</evidence>
<keyword evidence="7" id="KW-1185">Reference proteome</keyword>
<evidence type="ECO:0000256" key="5">
    <source>
        <dbReference type="SAM" id="Phobius"/>
    </source>
</evidence>
<organism evidence="6 7">
    <name type="scientific">Fibrisoma montanum</name>
    <dbReference type="NCBI Taxonomy" id="2305895"/>
    <lineage>
        <taxon>Bacteria</taxon>
        <taxon>Pseudomonadati</taxon>
        <taxon>Bacteroidota</taxon>
        <taxon>Cytophagia</taxon>
        <taxon>Cytophagales</taxon>
        <taxon>Spirosomataceae</taxon>
        <taxon>Fibrisoma</taxon>
    </lineage>
</organism>
<dbReference type="OrthoDB" id="941586at2"/>
<gene>
    <name evidence="6" type="ORF">DYU11_07550</name>
</gene>
<accession>A0A418MEC5</accession>
<dbReference type="EMBL" id="QXED01000002">
    <property type="protein sequence ID" value="RIV25160.1"/>
    <property type="molecule type" value="Genomic_DNA"/>
</dbReference>
<dbReference type="Proteomes" id="UP000283523">
    <property type="component" value="Unassembled WGS sequence"/>
</dbReference>
<protein>
    <recommendedName>
        <fullName evidence="8">DUF1295 domain-containing protein</fullName>
    </recommendedName>
</protein>
<proteinExistence type="predicted"/>
<evidence type="ECO:0000256" key="3">
    <source>
        <dbReference type="ARBA" id="ARBA00022989"/>
    </source>
</evidence>
<dbReference type="RefSeq" id="WP_119667046.1">
    <property type="nucleotide sequence ID" value="NZ_QXED01000002.1"/>
</dbReference>